<feature type="compositionally biased region" description="Basic and acidic residues" evidence="1">
    <location>
        <begin position="178"/>
        <end position="190"/>
    </location>
</feature>
<dbReference type="PANTHER" id="PTHR13743:SF123">
    <property type="entry name" value="PROTEIN FAN"/>
    <property type="match status" value="1"/>
</dbReference>
<feature type="domain" description="BEACH" evidence="2">
    <location>
        <begin position="1"/>
        <end position="153"/>
    </location>
</feature>
<feature type="compositionally biased region" description="Polar residues" evidence="1">
    <location>
        <begin position="357"/>
        <end position="366"/>
    </location>
</feature>
<dbReference type="SMART" id="SM01026">
    <property type="entry name" value="Beach"/>
    <property type="match status" value="1"/>
</dbReference>
<feature type="region of interest" description="Disordered" evidence="1">
    <location>
        <begin position="473"/>
        <end position="500"/>
    </location>
</feature>
<dbReference type="InterPro" id="IPR036372">
    <property type="entry name" value="BEACH_dom_sf"/>
</dbReference>
<evidence type="ECO:0000259" key="2">
    <source>
        <dbReference type="PROSITE" id="PS50197"/>
    </source>
</evidence>
<dbReference type="EMBL" id="BDIP01000022">
    <property type="protein sequence ID" value="GCA61964.1"/>
    <property type="molecule type" value="Genomic_DNA"/>
</dbReference>
<feature type="compositionally biased region" description="Low complexity" evidence="1">
    <location>
        <begin position="318"/>
        <end position="327"/>
    </location>
</feature>
<feature type="compositionally biased region" description="Basic and acidic residues" evidence="1">
    <location>
        <begin position="265"/>
        <end position="284"/>
    </location>
</feature>
<dbReference type="InterPro" id="IPR000409">
    <property type="entry name" value="BEACH_dom"/>
</dbReference>
<keyword evidence="4" id="KW-1185">Reference proteome</keyword>
<dbReference type="InterPro" id="IPR050865">
    <property type="entry name" value="BEACH_Domain"/>
</dbReference>
<sequence>MFFSIAHSWRSVLTNRTDFKELIPAFYTGTGAWLRNTRSASFGERQGGTFVSDVTLPPWCHGDPSVFVSTNRAALESDIVSGQLHAWVDIVFGSKQRGPAAEAARNVFHPLTYEGNMDLRTLTDPVTRVGYRTQIAEFGQTPHQLFSECHPRRGSLMIRGDDGEAHVRPLSPPPSHAPTRERERERERENSTGYGEDSDLSPHRSGDAISRSRLRGLGIAMADDYSEEDLSVSDGGGMEWLGGMAGVDSDDVQRMMRQTEMEVQIEREARGHDSNQRERGREAVLPEYGDSISDSLDMEDSLSDSDPMSDADNTPSIASVAATAQPSTPAPPSETPSRPPRSLSPPPSTPLRPAVSDTPSSVTSPGQFWRDSKQRHKRHIHISGTATVFSRPVSVSAAGVRGGEYLCFGTMSGEAIIQADTAADSFTSKHRTLYEVAAEPVSEVCCLDDQHALVGTWDGVLAVLRVGEGTDPQIQQPLAKSNPHEEGGVSSLSAPLPNPLGEGKGGRKAYTYFLSAGFDGEVCLWRIQLYARRPSIERVASIRVPSHLVAFRLLPEAGREREKGADIRLVGGTGEGQAVVLTVGVKRGKYHSLSLSYSVDVCEKPLSDFTLVPSVPDMGTARSPLGPTGRMSGAPSVYSLYATVGDLAVIGTLVLAGESGSFSRTSCALLEGHMVSDFIAPSDPYDDAEVLLQWARRVGKGERCQVCVAPFAKTVSSTAEAQVVWEGPTVRVLANDYEEGELVIVAHALPKAKVSVVAWQW</sequence>
<name>A0A391NI01_9EUKA</name>
<gene>
    <name evidence="3" type="ORF">KIPB_000227</name>
</gene>
<evidence type="ECO:0000313" key="3">
    <source>
        <dbReference type="EMBL" id="GCA61964.1"/>
    </source>
</evidence>
<dbReference type="Gene3D" id="1.10.1540.10">
    <property type="entry name" value="BEACH domain"/>
    <property type="match status" value="1"/>
</dbReference>
<reference evidence="3 4" key="1">
    <citation type="journal article" date="2018" name="PLoS ONE">
        <title>The draft genome of Kipferlia bialata reveals reductive genome evolution in fornicate parasites.</title>
        <authorList>
            <person name="Tanifuji G."/>
            <person name="Takabayashi S."/>
            <person name="Kume K."/>
            <person name="Takagi M."/>
            <person name="Nakayama T."/>
            <person name="Kamikawa R."/>
            <person name="Inagaki Y."/>
            <person name="Hashimoto T."/>
        </authorList>
    </citation>
    <scope>NUCLEOTIDE SEQUENCE [LARGE SCALE GENOMIC DNA]</scope>
    <source>
        <strain evidence="3">NY0173</strain>
    </source>
</reference>
<evidence type="ECO:0000313" key="4">
    <source>
        <dbReference type="Proteomes" id="UP000265618"/>
    </source>
</evidence>
<dbReference type="SUPFAM" id="SSF81837">
    <property type="entry name" value="BEACH domain"/>
    <property type="match status" value="1"/>
</dbReference>
<feature type="region of interest" description="Disordered" evidence="1">
    <location>
        <begin position="265"/>
        <end position="375"/>
    </location>
</feature>
<comment type="caution">
    <text evidence="3">The sequence shown here is derived from an EMBL/GenBank/DDBJ whole genome shotgun (WGS) entry which is preliminary data.</text>
</comment>
<dbReference type="PROSITE" id="PS50197">
    <property type="entry name" value="BEACH"/>
    <property type="match status" value="1"/>
</dbReference>
<dbReference type="OrthoDB" id="26681at2759"/>
<feature type="compositionally biased region" description="Pro residues" evidence="1">
    <location>
        <begin position="328"/>
        <end position="350"/>
    </location>
</feature>
<dbReference type="Pfam" id="PF02138">
    <property type="entry name" value="Beach"/>
    <property type="match status" value="1"/>
</dbReference>
<feature type="region of interest" description="Disordered" evidence="1">
    <location>
        <begin position="149"/>
        <end position="209"/>
    </location>
</feature>
<dbReference type="AlphaFoldDB" id="A0A391NI01"/>
<accession>A0A391NI01</accession>
<evidence type="ECO:0000256" key="1">
    <source>
        <dbReference type="SAM" id="MobiDB-lite"/>
    </source>
</evidence>
<dbReference type="Proteomes" id="UP000265618">
    <property type="component" value="Unassembled WGS sequence"/>
</dbReference>
<feature type="compositionally biased region" description="Acidic residues" evidence="1">
    <location>
        <begin position="296"/>
        <end position="309"/>
    </location>
</feature>
<proteinExistence type="predicted"/>
<organism evidence="3 4">
    <name type="scientific">Kipferlia bialata</name>
    <dbReference type="NCBI Taxonomy" id="797122"/>
    <lineage>
        <taxon>Eukaryota</taxon>
        <taxon>Metamonada</taxon>
        <taxon>Carpediemonas-like organisms</taxon>
        <taxon>Kipferlia</taxon>
    </lineage>
</organism>
<protein>
    <recommendedName>
        <fullName evidence="2">BEACH domain-containing protein</fullName>
    </recommendedName>
</protein>
<dbReference type="PANTHER" id="PTHR13743">
    <property type="entry name" value="BEIGE/BEACH-RELATED"/>
    <property type="match status" value="1"/>
</dbReference>